<protein>
    <recommendedName>
        <fullName evidence="8">Large ribosomal subunit protein mL38</fullName>
    </recommendedName>
    <alternativeName>
        <fullName evidence="9">39S ribosomal protein L38, mitochondrial</fullName>
    </alternativeName>
</protein>
<dbReference type="SUPFAM" id="SSF49777">
    <property type="entry name" value="PEBP-like"/>
    <property type="match status" value="1"/>
</dbReference>
<comment type="similarity">
    <text evidence="7">Belongs to the phosphatidylethanolamine-binding protein family. Mitochondrion-specific ribosomal protein mL38 subfamily.</text>
</comment>
<evidence type="ECO:0000256" key="6">
    <source>
        <dbReference type="ARBA" id="ARBA00023274"/>
    </source>
</evidence>
<keyword evidence="6" id="KW-0687">Ribonucleoprotein</keyword>
<evidence type="ECO:0000256" key="4">
    <source>
        <dbReference type="ARBA" id="ARBA00023054"/>
    </source>
</evidence>
<evidence type="ECO:0000256" key="2">
    <source>
        <dbReference type="ARBA" id="ARBA00022946"/>
    </source>
</evidence>
<dbReference type="InterPro" id="IPR008914">
    <property type="entry name" value="PEBP"/>
</dbReference>
<dbReference type="Gene3D" id="3.90.280.10">
    <property type="entry name" value="PEBP-like"/>
    <property type="match status" value="1"/>
</dbReference>
<evidence type="ECO:0000256" key="1">
    <source>
        <dbReference type="ARBA" id="ARBA00004173"/>
    </source>
</evidence>
<comment type="subcellular location">
    <subcellularLocation>
        <location evidence="1">Mitochondrion</location>
    </subcellularLocation>
</comment>
<evidence type="ECO:0000256" key="9">
    <source>
        <dbReference type="ARBA" id="ARBA00041206"/>
    </source>
</evidence>
<dbReference type="PANTHER" id="PTHR11362">
    <property type="entry name" value="PHOSPHATIDYLETHANOLAMINE-BINDING PROTEIN"/>
    <property type="match status" value="1"/>
</dbReference>
<keyword evidence="3" id="KW-0689">Ribosomal protein</keyword>
<dbReference type="Pfam" id="PF01161">
    <property type="entry name" value="PBP"/>
    <property type="match status" value="1"/>
</dbReference>
<accession>A0ABP0FWG6</accession>
<evidence type="ECO:0000313" key="10">
    <source>
        <dbReference type="EMBL" id="CAK8683945.1"/>
    </source>
</evidence>
<reference evidence="10 11" key="1">
    <citation type="submission" date="2024-02" db="EMBL/GenBank/DDBJ databases">
        <authorList>
            <person name="Daric V."/>
            <person name="Darras S."/>
        </authorList>
    </citation>
    <scope>NUCLEOTIDE SEQUENCE [LARGE SCALE GENOMIC DNA]</scope>
</reference>
<dbReference type="Proteomes" id="UP001642483">
    <property type="component" value="Unassembled WGS sequence"/>
</dbReference>
<gene>
    <name evidence="10" type="ORF">CVLEPA_LOCUS14955</name>
</gene>
<keyword evidence="2" id="KW-0809">Transit peptide</keyword>
<dbReference type="EMBL" id="CAWYQH010000097">
    <property type="protein sequence ID" value="CAK8683945.1"/>
    <property type="molecule type" value="Genomic_DNA"/>
</dbReference>
<evidence type="ECO:0000256" key="5">
    <source>
        <dbReference type="ARBA" id="ARBA00023128"/>
    </source>
</evidence>
<comment type="caution">
    <text evidence="10">The sequence shown here is derived from an EMBL/GenBank/DDBJ whole genome shotgun (WGS) entry which is preliminary data.</text>
</comment>
<evidence type="ECO:0000256" key="3">
    <source>
        <dbReference type="ARBA" id="ARBA00022980"/>
    </source>
</evidence>
<dbReference type="InterPro" id="IPR035810">
    <property type="entry name" value="PEBP_euk"/>
</dbReference>
<proteinExistence type="inferred from homology"/>
<dbReference type="CDD" id="cd00866">
    <property type="entry name" value="PEBP_euk"/>
    <property type="match status" value="1"/>
</dbReference>
<sequence>MLSQVKNGLCSATIINFYVFRSLRSGYRLKPGCMKSGVLEVNKTGEQKYQEQVADAMLHKRKSPLQGFERVHVTLKTKGNDKLLPNEPFYGRNDLPTYGSYKNYAHEAERMRRENRDKKLFWKTMDHWLKVQKADPNFIDIGMKLPSQKLQEHEVKAIKREIKKILLDPQREKAARKRNLNVDIDQFLEDWEGSPDEARDVFNVAHHYNIYRDLFGHGHFYPVVPMNIAFPGKDELLNPVYYGNEISPSEAASTPEVSFVSKPDNLWSLIVTNPDEHLEDNDKEYLHWFVANIKGNDLLTGEQLIDYLPPFPARGTGYHRMVFLLFQQTRVLDFSSERRNLPCCLLRNRTFKTKNFYKKFQVDLIPASVRFFQTKWDESVQKTFHKTFDMPEPVYDFIPKEIERLGQLKTFPHRKPLTWLKKFMPKEPIYPGGGAFT</sequence>
<name>A0ABP0FWG6_CLALP</name>
<evidence type="ECO:0000256" key="7">
    <source>
        <dbReference type="ARBA" id="ARBA00038016"/>
    </source>
</evidence>
<organism evidence="10 11">
    <name type="scientific">Clavelina lepadiformis</name>
    <name type="common">Light-bulb sea squirt</name>
    <name type="synonym">Ascidia lepadiformis</name>
    <dbReference type="NCBI Taxonomy" id="159417"/>
    <lineage>
        <taxon>Eukaryota</taxon>
        <taxon>Metazoa</taxon>
        <taxon>Chordata</taxon>
        <taxon>Tunicata</taxon>
        <taxon>Ascidiacea</taxon>
        <taxon>Aplousobranchia</taxon>
        <taxon>Clavelinidae</taxon>
        <taxon>Clavelina</taxon>
    </lineage>
</organism>
<dbReference type="PANTHER" id="PTHR11362:SF133">
    <property type="entry name" value="LARGE RIBOSOMAL SUBUNIT PROTEIN ML38"/>
    <property type="match status" value="1"/>
</dbReference>
<evidence type="ECO:0000256" key="8">
    <source>
        <dbReference type="ARBA" id="ARBA00039444"/>
    </source>
</evidence>
<keyword evidence="11" id="KW-1185">Reference proteome</keyword>
<keyword evidence="4" id="KW-0175">Coiled coil</keyword>
<evidence type="ECO:0000313" key="11">
    <source>
        <dbReference type="Proteomes" id="UP001642483"/>
    </source>
</evidence>
<dbReference type="InterPro" id="IPR036610">
    <property type="entry name" value="PEBP-like_sf"/>
</dbReference>
<keyword evidence="5" id="KW-0496">Mitochondrion</keyword>